<protein>
    <recommendedName>
        <fullName evidence="1">Kinesin-like protein KIF26A/B helical domain-containing protein</fullName>
    </recommendedName>
</protein>
<feature type="domain" description="Kinesin-like protein KIF26A/B helical" evidence="1">
    <location>
        <begin position="66"/>
        <end position="151"/>
    </location>
</feature>
<dbReference type="EMBL" id="LUCM01002880">
    <property type="protein sequence ID" value="KAA0196679.1"/>
    <property type="molecule type" value="Genomic_DNA"/>
</dbReference>
<keyword evidence="3" id="KW-1185">Reference proteome</keyword>
<accession>A0A8E0S1M6</accession>
<dbReference type="InterPro" id="IPR057090">
    <property type="entry name" value="HTH_KIF26A_B_1st"/>
</dbReference>
<comment type="caution">
    <text evidence="2">The sequence shown here is derived from an EMBL/GenBank/DDBJ whole genome shotgun (WGS) entry which is preliminary data.</text>
</comment>
<dbReference type="Pfam" id="PF23081">
    <property type="entry name" value="HTH_KIF26A_B_1st"/>
    <property type="match status" value="1"/>
</dbReference>
<organism evidence="2 3">
    <name type="scientific">Fasciolopsis buskii</name>
    <dbReference type="NCBI Taxonomy" id="27845"/>
    <lineage>
        <taxon>Eukaryota</taxon>
        <taxon>Metazoa</taxon>
        <taxon>Spiralia</taxon>
        <taxon>Lophotrochozoa</taxon>
        <taxon>Platyhelminthes</taxon>
        <taxon>Trematoda</taxon>
        <taxon>Digenea</taxon>
        <taxon>Plagiorchiida</taxon>
        <taxon>Echinostomata</taxon>
        <taxon>Echinostomatoidea</taxon>
        <taxon>Fasciolidae</taxon>
        <taxon>Fasciolopsis</taxon>
    </lineage>
</organism>
<sequence>MKSVNVSTHSPMGPPLPPRPILPPILDVRIRPRYTTRPTFSYYPQPAASTLIHMLQPGNADPSVTRCNACLRSLQDLVKQSFELVVRESPECAALMNAPTFSPSCLSNLSVRLRMPEHSLIRASDGRCASCATAVAQLKVDALEHVRSCILSLPSSKPFRGFQRAQTWTRFRFPIRSDTESRTCDQSETNAM</sequence>
<dbReference type="Proteomes" id="UP000728185">
    <property type="component" value="Unassembled WGS sequence"/>
</dbReference>
<evidence type="ECO:0000313" key="2">
    <source>
        <dbReference type="EMBL" id="KAA0196679.1"/>
    </source>
</evidence>
<dbReference type="AlphaFoldDB" id="A0A8E0S1M6"/>
<name>A0A8E0S1M6_9TREM</name>
<dbReference type="OrthoDB" id="6279049at2759"/>
<evidence type="ECO:0000313" key="3">
    <source>
        <dbReference type="Proteomes" id="UP000728185"/>
    </source>
</evidence>
<proteinExistence type="predicted"/>
<reference evidence="2" key="1">
    <citation type="submission" date="2019-05" db="EMBL/GenBank/DDBJ databases">
        <title>Annotation for the trematode Fasciolopsis buski.</title>
        <authorList>
            <person name="Choi Y.-J."/>
        </authorList>
    </citation>
    <scope>NUCLEOTIDE SEQUENCE</scope>
    <source>
        <strain evidence="2">HT</strain>
        <tissue evidence="2">Whole worm</tissue>
    </source>
</reference>
<gene>
    <name evidence="2" type="ORF">FBUS_03475</name>
</gene>
<evidence type="ECO:0000259" key="1">
    <source>
        <dbReference type="Pfam" id="PF23081"/>
    </source>
</evidence>